<comment type="caution">
    <text evidence="2">The sequence shown here is derived from an EMBL/GenBank/DDBJ whole genome shotgun (WGS) entry which is preliminary data.</text>
</comment>
<accession>A0A644TWD5</accession>
<evidence type="ECO:0000256" key="1">
    <source>
        <dbReference type="SAM" id="MobiDB-lite"/>
    </source>
</evidence>
<feature type="compositionally biased region" description="Basic and acidic residues" evidence="1">
    <location>
        <begin position="290"/>
        <end position="326"/>
    </location>
</feature>
<dbReference type="EMBL" id="VSSQ01000053">
    <property type="protein sequence ID" value="MPL70512.1"/>
    <property type="molecule type" value="Genomic_DNA"/>
</dbReference>
<feature type="compositionally biased region" description="Low complexity" evidence="1">
    <location>
        <begin position="1"/>
        <end position="10"/>
    </location>
</feature>
<organism evidence="2">
    <name type="scientific">bioreactor metagenome</name>
    <dbReference type="NCBI Taxonomy" id="1076179"/>
    <lineage>
        <taxon>unclassified sequences</taxon>
        <taxon>metagenomes</taxon>
        <taxon>ecological metagenomes</taxon>
    </lineage>
</organism>
<name>A0A644TWD5_9ZZZZ</name>
<proteinExistence type="predicted"/>
<feature type="region of interest" description="Disordered" evidence="1">
    <location>
        <begin position="286"/>
        <end position="326"/>
    </location>
</feature>
<feature type="region of interest" description="Disordered" evidence="1">
    <location>
        <begin position="1"/>
        <end position="21"/>
    </location>
</feature>
<evidence type="ECO:0000313" key="2">
    <source>
        <dbReference type="EMBL" id="MPL70512.1"/>
    </source>
</evidence>
<protein>
    <submittedName>
        <fullName evidence="2">Uncharacterized protein</fullName>
    </submittedName>
</protein>
<dbReference type="AlphaFoldDB" id="A0A644TWD5"/>
<reference evidence="2" key="1">
    <citation type="submission" date="2019-08" db="EMBL/GenBank/DDBJ databases">
        <authorList>
            <person name="Kucharzyk K."/>
            <person name="Murdoch R.W."/>
            <person name="Higgins S."/>
            <person name="Loffler F."/>
        </authorList>
    </citation>
    <scope>NUCLEOTIDE SEQUENCE</scope>
</reference>
<feature type="region of interest" description="Disordered" evidence="1">
    <location>
        <begin position="245"/>
        <end position="273"/>
    </location>
</feature>
<gene>
    <name evidence="2" type="ORF">SDC9_16269</name>
</gene>
<sequence>MDEHGAQQYRGRGRAGDGQGEYGNDGAGYAGVVPRFRGDKAFYGALAEFFPFLGLGGALGHIVGNPGGYVLADARYRADYGADYSRTDDGLPIFRHFPQLGQDSFNFGVDHLDLRMAHDRYDLGEAEGAHHGGQQGNAAGEVMAAKGKADVGMDAFHADHGDEEADKTSYPALEGVLGGGQVAAYYDAENGEPDKLERLEGQSHIADHGGEDRHGDHRYDRAQERAGGGYADRPSGLTCLGERKTVQRGGSGSRGARNVEKNSASAPSVDGADVHADEYEYGIVGLHGVGEGREQGDAHGGGEAREHADYDAQFRRPNYVEKRSKV</sequence>